<evidence type="ECO:0000256" key="2">
    <source>
        <dbReference type="SAM" id="SignalP"/>
    </source>
</evidence>
<keyword evidence="4" id="KW-1185">Reference proteome</keyword>
<sequence length="325" mass="34075">MAVAFSRRKVLQALGAAAVLPAAAYAQDWPQRPLKIVVPVAAGGASDRLARLLATGLARELGQPVVVENRGGAGGTLGAAAVAKAPADGYTLLFTGAFNTINPYLYAKLPYDYVNDFVHVAPMTQGPNVLVVRPDFPATTLAEFVAQAKAQPGRVDFASGGNGTSGHLAMEVFQRAAGIQLNHIAYKGAAPALQDVLGGTVRVMALNQDTALPHLKGGRLRALAVSSAQRNPALPEVPTFAEAGYPDMVITSWAGLDAPKGTPQAVIDRLAAASAKVARSPEVRQPLAADGWMPFDDTPAAFDAFVRQEAQRWGRVIQAAQIRIE</sequence>
<dbReference type="SUPFAM" id="SSF53850">
    <property type="entry name" value="Periplasmic binding protein-like II"/>
    <property type="match status" value="1"/>
</dbReference>
<dbReference type="CDD" id="cd13578">
    <property type="entry name" value="PBP2_Bug27"/>
    <property type="match status" value="1"/>
</dbReference>
<gene>
    <name evidence="3" type="ORF">QE399_003036</name>
</gene>
<dbReference type="PANTHER" id="PTHR42928">
    <property type="entry name" value="TRICARBOXYLATE-BINDING PROTEIN"/>
    <property type="match status" value="1"/>
</dbReference>
<keyword evidence="2" id="KW-0732">Signal</keyword>
<feature type="signal peptide" evidence="2">
    <location>
        <begin position="1"/>
        <end position="26"/>
    </location>
</feature>
<keyword evidence="3" id="KW-0675">Receptor</keyword>
<dbReference type="PANTHER" id="PTHR42928:SF5">
    <property type="entry name" value="BLR1237 PROTEIN"/>
    <property type="match status" value="1"/>
</dbReference>
<dbReference type="Proteomes" id="UP001267710">
    <property type="component" value="Unassembled WGS sequence"/>
</dbReference>
<proteinExistence type="inferred from homology"/>
<comment type="similarity">
    <text evidence="1">Belongs to the UPF0065 (bug) family.</text>
</comment>
<accession>A0ABU1IDP8</accession>
<dbReference type="Gene3D" id="3.40.190.150">
    <property type="entry name" value="Bordetella uptake gene, domain 1"/>
    <property type="match status" value="1"/>
</dbReference>
<protein>
    <submittedName>
        <fullName evidence="3">Tripartite-type tricarboxylate transporter receptor subunit TctC</fullName>
    </submittedName>
</protein>
<feature type="chain" id="PRO_5046157082" evidence="2">
    <location>
        <begin position="27"/>
        <end position="325"/>
    </location>
</feature>
<dbReference type="Pfam" id="PF03401">
    <property type="entry name" value="TctC"/>
    <property type="match status" value="1"/>
</dbReference>
<organism evidence="3 4">
    <name type="scientific">Paracidovorax wautersii</name>
    <dbReference type="NCBI Taxonomy" id="1177982"/>
    <lineage>
        <taxon>Bacteria</taxon>
        <taxon>Pseudomonadati</taxon>
        <taxon>Pseudomonadota</taxon>
        <taxon>Betaproteobacteria</taxon>
        <taxon>Burkholderiales</taxon>
        <taxon>Comamonadaceae</taxon>
        <taxon>Paracidovorax</taxon>
    </lineage>
</organism>
<dbReference type="RefSeq" id="WP_309829894.1">
    <property type="nucleotide sequence ID" value="NZ_JAVIZX010000001.1"/>
</dbReference>
<evidence type="ECO:0000313" key="3">
    <source>
        <dbReference type="EMBL" id="MDR6215347.1"/>
    </source>
</evidence>
<evidence type="ECO:0000256" key="1">
    <source>
        <dbReference type="ARBA" id="ARBA00006987"/>
    </source>
</evidence>
<dbReference type="InterPro" id="IPR005064">
    <property type="entry name" value="BUG"/>
</dbReference>
<evidence type="ECO:0000313" key="4">
    <source>
        <dbReference type="Proteomes" id="UP001267710"/>
    </source>
</evidence>
<dbReference type="Gene3D" id="3.40.190.10">
    <property type="entry name" value="Periplasmic binding protein-like II"/>
    <property type="match status" value="1"/>
</dbReference>
<comment type="caution">
    <text evidence="3">The sequence shown here is derived from an EMBL/GenBank/DDBJ whole genome shotgun (WGS) entry which is preliminary data.</text>
</comment>
<name>A0ABU1IDP8_9BURK</name>
<dbReference type="PROSITE" id="PS51318">
    <property type="entry name" value="TAT"/>
    <property type="match status" value="1"/>
</dbReference>
<dbReference type="PIRSF" id="PIRSF017082">
    <property type="entry name" value="YflP"/>
    <property type="match status" value="1"/>
</dbReference>
<dbReference type="EMBL" id="JAVIZX010000001">
    <property type="protein sequence ID" value="MDR6215347.1"/>
    <property type="molecule type" value="Genomic_DNA"/>
</dbReference>
<dbReference type="InterPro" id="IPR006311">
    <property type="entry name" value="TAT_signal"/>
</dbReference>
<dbReference type="InterPro" id="IPR042100">
    <property type="entry name" value="Bug_dom1"/>
</dbReference>
<reference evidence="3 4" key="1">
    <citation type="submission" date="2023-08" db="EMBL/GenBank/DDBJ databases">
        <title>Functional and genomic diversity of the sorghum phyllosphere microbiome.</title>
        <authorList>
            <person name="Shade A."/>
        </authorList>
    </citation>
    <scope>NUCLEOTIDE SEQUENCE [LARGE SCALE GENOMIC DNA]</scope>
    <source>
        <strain evidence="3 4">SORGH_AS_0335</strain>
    </source>
</reference>